<dbReference type="Gene3D" id="3.30.43.10">
    <property type="entry name" value="Uridine Diphospho-n-acetylenolpyruvylglucosamine Reductase, domain 2"/>
    <property type="match status" value="1"/>
</dbReference>
<comment type="cofactor">
    <cofactor evidence="1">
        <name>FAD</name>
        <dbReference type="ChEBI" id="CHEBI:57692"/>
    </cofactor>
</comment>
<dbReference type="InterPro" id="IPR036318">
    <property type="entry name" value="FAD-bd_PCMH-like_sf"/>
</dbReference>
<gene>
    <name evidence="6" type="ORF">ENW83_00410</name>
</gene>
<accession>A0A7J3SJ63</accession>
<dbReference type="PROSITE" id="PS51387">
    <property type="entry name" value="FAD_PCMH"/>
    <property type="match status" value="1"/>
</dbReference>
<dbReference type="SUPFAM" id="SSF56176">
    <property type="entry name" value="FAD-binding/transporter-associated domain-like"/>
    <property type="match status" value="1"/>
</dbReference>
<proteinExistence type="predicted"/>
<dbReference type="AlphaFoldDB" id="A0A7J3SJ63"/>
<evidence type="ECO:0000256" key="1">
    <source>
        <dbReference type="ARBA" id="ARBA00001974"/>
    </source>
</evidence>
<feature type="domain" description="FAD-binding PCMH-type" evidence="5">
    <location>
        <begin position="37"/>
        <end position="217"/>
    </location>
</feature>
<keyword evidence="2" id="KW-0285">Flavoprotein</keyword>
<dbReference type="InterPro" id="IPR004113">
    <property type="entry name" value="FAD-bd_oxidored_4_C"/>
</dbReference>
<dbReference type="EMBL" id="DTLS01000018">
    <property type="protein sequence ID" value="HGZ59661.1"/>
    <property type="molecule type" value="Genomic_DNA"/>
</dbReference>
<dbReference type="Gene3D" id="1.10.45.10">
    <property type="entry name" value="Vanillyl-alcohol Oxidase, Chain A, domain 4"/>
    <property type="match status" value="1"/>
</dbReference>
<keyword evidence="3" id="KW-0274">FAD</keyword>
<evidence type="ECO:0000256" key="4">
    <source>
        <dbReference type="ARBA" id="ARBA00023002"/>
    </source>
</evidence>
<protein>
    <submittedName>
        <fullName evidence="6">FAD-binding oxidoreductase</fullName>
    </submittedName>
</protein>
<dbReference type="InterPro" id="IPR016169">
    <property type="entry name" value="FAD-bd_PCMH_sub2"/>
</dbReference>
<evidence type="ECO:0000313" key="6">
    <source>
        <dbReference type="EMBL" id="HGZ59661.1"/>
    </source>
</evidence>
<dbReference type="InterPro" id="IPR016171">
    <property type="entry name" value="Vanillyl_alc_oxidase_C-sub2"/>
</dbReference>
<dbReference type="Gene3D" id="3.30.70.2740">
    <property type="match status" value="1"/>
</dbReference>
<organism evidence="6">
    <name type="scientific">Fervidicoccus fontis</name>
    <dbReference type="NCBI Taxonomy" id="683846"/>
    <lineage>
        <taxon>Archaea</taxon>
        <taxon>Thermoproteota</taxon>
        <taxon>Thermoprotei</taxon>
        <taxon>Fervidicoccales</taxon>
        <taxon>Fervidicoccaceae</taxon>
        <taxon>Fervidicoccus</taxon>
    </lineage>
</organism>
<dbReference type="GO" id="GO:0071949">
    <property type="term" value="F:FAD binding"/>
    <property type="evidence" value="ECO:0007669"/>
    <property type="project" value="InterPro"/>
</dbReference>
<comment type="caution">
    <text evidence="6">The sequence shown here is derived from an EMBL/GenBank/DDBJ whole genome shotgun (WGS) entry which is preliminary data.</text>
</comment>
<dbReference type="PANTHER" id="PTHR42934:SF2">
    <property type="entry name" value="GLYCOLATE OXIDASE SUBUNIT GLCD"/>
    <property type="match status" value="1"/>
</dbReference>
<evidence type="ECO:0000256" key="2">
    <source>
        <dbReference type="ARBA" id="ARBA00022630"/>
    </source>
</evidence>
<dbReference type="GO" id="GO:0016491">
    <property type="term" value="F:oxidoreductase activity"/>
    <property type="evidence" value="ECO:0007669"/>
    <property type="project" value="UniProtKB-KW"/>
</dbReference>
<dbReference type="Pfam" id="PF01565">
    <property type="entry name" value="FAD_binding_4"/>
    <property type="match status" value="1"/>
</dbReference>
<dbReference type="SUPFAM" id="SSF55103">
    <property type="entry name" value="FAD-linked oxidases, C-terminal domain"/>
    <property type="match status" value="1"/>
</dbReference>
<evidence type="ECO:0000256" key="3">
    <source>
        <dbReference type="ARBA" id="ARBA00022827"/>
    </source>
</evidence>
<evidence type="ECO:0000259" key="5">
    <source>
        <dbReference type="PROSITE" id="PS51387"/>
    </source>
</evidence>
<dbReference type="InterPro" id="IPR016166">
    <property type="entry name" value="FAD-bd_PCMH"/>
</dbReference>
<reference evidence="6" key="1">
    <citation type="journal article" date="2020" name="mSystems">
        <title>Genome- and Community-Level Interaction Insights into Carbon Utilization and Element Cycling Functions of Hydrothermarchaeota in Hydrothermal Sediment.</title>
        <authorList>
            <person name="Zhou Z."/>
            <person name="Liu Y."/>
            <person name="Xu W."/>
            <person name="Pan J."/>
            <person name="Luo Z.H."/>
            <person name="Li M."/>
        </authorList>
    </citation>
    <scope>NUCLEOTIDE SEQUENCE [LARGE SCALE GENOMIC DNA]</scope>
    <source>
        <strain evidence="6">SpSt-885</strain>
    </source>
</reference>
<dbReference type="InterPro" id="IPR051914">
    <property type="entry name" value="FAD-linked_OxidoTrans_Type4"/>
</dbReference>
<dbReference type="InterPro" id="IPR016164">
    <property type="entry name" value="FAD-linked_Oxase-like_C"/>
</dbReference>
<sequence>MLDKIAEEAKKIVGEGYVVSDPRILEPYLYDKTEPHVRPKPAREVILIKPGSVEEVSEIVKLAYSEGVAVFPRGGGTGLAGGAIPTKPGIILSLERLNRLSIDRENMVADAEAGVTLGRLIEESEKFGLYFPPHPGDEGAQIGGLIACNAGGSRALRHGSMRSSVLGMQVVLPNGELVNVGNKTIKNNMASNFLHLFIGSEGSLGIIVRSFLRLYPKPLHSATILVPYGNVEKAVDSAMKMLWAGYVPLSLELVDSRSMKRTAEYLGLGWKYGEGEAFLMVVVSEPNKDMLYAEIEGISAILSEGASGEPILAERKEEQDEILKIRSEIYSAYEKNLFEGLDVSVPIGEAIRFIDSLKKIEEKYGVKFPIVAHLGDGTFHPDILMDSLDREKLIKVREEVYEAAVYLGGSITGEHGIGYTRKPYADKYMDDGLKRLMIAVKRTIDERGIMNPEKFIP</sequence>
<dbReference type="Pfam" id="PF02913">
    <property type="entry name" value="FAD-oxidase_C"/>
    <property type="match status" value="1"/>
</dbReference>
<keyword evidence="4" id="KW-0560">Oxidoreductase</keyword>
<dbReference type="InterPro" id="IPR016167">
    <property type="entry name" value="FAD-bd_PCMH_sub1"/>
</dbReference>
<dbReference type="PANTHER" id="PTHR42934">
    <property type="entry name" value="GLYCOLATE OXIDASE SUBUNIT GLCD"/>
    <property type="match status" value="1"/>
</dbReference>
<name>A0A7J3SJ63_9CREN</name>
<dbReference type="Gene3D" id="3.30.465.10">
    <property type="match status" value="1"/>
</dbReference>
<dbReference type="InterPro" id="IPR006094">
    <property type="entry name" value="Oxid_FAD_bind_N"/>
</dbReference>